<gene>
    <name evidence="1" type="ORF">BRE01_03550</name>
</gene>
<proteinExistence type="predicted"/>
<dbReference type="EMBL" id="BJON01000002">
    <property type="protein sequence ID" value="GED66653.1"/>
    <property type="molecule type" value="Genomic_DNA"/>
</dbReference>
<comment type="caution">
    <text evidence="1">The sequence shown here is derived from an EMBL/GenBank/DDBJ whole genome shotgun (WGS) entry which is preliminary data.</text>
</comment>
<evidence type="ECO:0000313" key="1">
    <source>
        <dbReference type="EMBL" id="GED66653.1"/>
    </source>
</evidence>
<protein>
    <submittedName>
        <fullName evidence="1">Uncharacterized protein</fullName>
    </submittedName>
</protein>
<sequence>MGDYARYLLRKRSYSKTRNNHGSTGTWLTYRTKKKRGISSLFFSLLGDAVANRLTQQVLHEWRLKKSQELTDIDIR</sequence>
<reference evidence="1 2" key="1">
    <citation type="submission" date="2019-06" db="EMBL/GenBank/DDBJ databases">
        <title>Whole genome shotgun sequence of Brevibacillus reuszeri NBRC 15719.</title>
        <authorList>
            <person name="Hosoyama A."/>
            <person name="Uohara A."/>
            <person name="Ohji S."/>
            <person name="Ichikawa N."/>
        </authorList>
    </citation>
    <scope>NUCLEOTIDE SEQUENCE [LARGE SCALE GENOMIC DNA]</scope>
    <source>
        <strain evidence="1 2">NBRC 15719</strain>
    </source>
</reference>
<dbReference type="Proteomes" id="UP000319578">
    <property type="component" value="Unassembled WGS sequence"/>
</dbReference>
<keyword evidence="2" id="KW-1185">Reference proteome</keyword>
<organism evidence="1 2">
    <name type="scientific">Brevibacillus reuszeri</name>
    <dbReference type="NCBI Taxonomy" id="54915"/>
    <lineage>
        <taxon>Bacteria</taxon>
        <taxon>Bacillati</taxon>
        <taxon>Bacillota</taxon>
        <taxon>Bacilli</taxon>
        <taxon>Bacillales</taxon>
        <taxon>Paenibacillaceae</taxon>
        <taxon>Brevibacillus</taxon>
    </lineage>
</organism>
<name>A0ABQ0TFB8_9BACL</name>
<evidence type="ECO:0000313" key="2">
    <source>
        <dbReference type="Proteomes" id="UP000319578"/>
    </source>
</evidence>
<accession>A0ABQ0TFB8</accession>